<organism evidence="2 3">
    <name type="scientific">Phytophthora citrophthora</name>
    <dbReference type="NCBI Taxonomy" id="4793"/>
    <lineage>
        <taxon>Eukaryota</taxon>
        <taxon>Sar</taxon>
        <taxon>Stramenopiles</taxon>
        <taxon>Oomycota</taxon>
        <taxon>Peronosporomycetes</taxon>
        <taxon>Peronosporales</taxon>
        <taxon>Peronosporaceae</taxon>
        <taxon>Phytophthora</taxon>
    </lineage>
</organism>
<evidence type="ECO:0000256" key="1">
    <source>
        <dbReference type="SAM" id="MobiDB-lite"/>
    </source>
</evidence>
<sequence>MSAGNAEALGYYKVDHSHPLRRSEPTNEPMNKNGDNGVLTLQSAARRTSDFAICNDSDKHFGIGHDGDKRPFAIGHDGDK</sequence>
<dbReference type="EMBL" id="JASMQC010000003">
    <property type="protein sequence ID" value="KAK1946694.1"/>
    <property type="molecule type" value="Genomic_DNA"/>
</dbReference>
<reference evidence="2" key="1">
    <citation type="submission" date="2023-08" db="EMBL/GenBank/DDBJ databases">
        <title>Reference Genome Resource for the Citrus Pathogen Phytophthora citrophthora.</title>
        <authorList>
            <person name="Moller H."/>
            <person name="Coetzee B."/>
            <person name="Rose L.J."/>
            <person name="Van Niekerk J.M."/>
        </authorList>
    </citation>
    <scope>NUCLEOTIDE SEQUENCE</scope>
    <source>
        <strain evidence="2">STE-U-9442</strain>
    </source>
</reference>
<feature type="compositionally biased region" description="Polar residues" evidence="1">
    <location>
        <begin position="26"/>
        <end position="37"/>
    </location>
</feature>
<evidence type="ECO:0000313" key="2">
    <source>
        <dbReference type="EMBL" id="KAK1946694.1"/>
    </source>
</evidence>
<feature type="region of interest" description="Disordered" evidence="1">
    <location>
        <begin position="1"/>
        <end position="37"/>
    </location>
</feature>
<keyword evidence="3" id="KW-1185">Reference proteome</keyword>
<feature type="compositionally biased region" description="Basic and acidic residues" evidence="1">
    <location>
        <begin position="13"/>
        <end position="25"/>
    </location>
</feature>
<protein>
    <submittedName>
        <fullName evidence="2">Uncharacterized protein</fullName>
    </submittedName>
</protein>
<dbReference type="AlphaFoldDB" id="A0AAD9GX47"/>
<comment type="caution">
    <text evidence="2">The sequence shown here is derived from an EMBL/GenBank/DDBJ whole genome shotgun (WGS) entry which is preliminary data.</text>
</comment>
<dbReference type="Proteomes" id="UP001259832">
    <property type="component" value="Unassembled WGS sequence"/>
</dbReference>
<feature type="region of interest" description="Disordered" evidence="1">
    <location>
        <begin position="57"/>
        <end position="80"/>
    </location>
</feature>
<proteinExistence type="predicted"/>
<accession>A0AAD9GX47</accession>
<evidence type="ECO:0000313" key="3">
    <source>
        <dbReference type="Proteomes" id="UP001259832"/>
    </source>
</evidence>
<name>A0AAD9GX47_9STRA</name>
<gene>
    <name evidence="2" type="ORF">P3T76_002246</name>
</gene>